<gene>
    <name evidence="2" type="ORF">SAY86_030032</name>
</gene>
<feature type="signal peptide" evidence="1">
    <location>
        <begin position="1"/>
        <end position="26"/>
    </location>
</feature>
<feature type="chain" id="PRO_5042897625" description="Secreted protein" evidence="1">
    <location>
        <begin position="27"/>
        <end position="95"/>
    </location>
</feature>
<accession>A0AAN7MMF9</accession>
<dbReference type="Proteomes" id="UP001346149">
    <property type="component" value="Unassembled WGS sequence"/>
</dbReference>
<keyword evidence="1" id="KW-0732">Signal</keyword>
<evidence type="ECO:0000313" key="3">
    <source>
        <dbReference type="Proteomes" id="UP001346149"/>
    </source>
</evidence>
<reference evidence="2 3" key="1">
    <citation type="journal article" date="2023" name="Hortic Res">
        <title>Pangenome of water caltrop reveals structural variations and asymmetric subgenome divergence after allopolyploidization.</title>
        <authorList>
            <person name="Zhang X."/>
            <person name="Chen Y."/>
            <person name="Wang L."/>
            <person name="Yuan Y."/>
            <person name="Fang M."/>
            <person name="Shi L."/>
            <person name="Lu R."/>
            <person name="Comes H.P."/>
            <person name="Ma Y."/>
            <person name="Chen Y."/>
            <person name="Huang G."/>
            <person name="Zhou Y."/>
            <person name="Zheng Z."/>
            <person name="Qiu Y."/>
        </authorList>
    </citation>
    <scope>NUCLEOTIDE SEQUENCE [LARGE SCALE GENOMIC DNA]</scope>
    <source>
        <strain evidence="2">F231</strain>
    </source>
</reference>
<evidence type="ECO:0000313" key="2">
    <source>
        <dbReference type="EMBL" id="KAK4797706.1"/>
    </source>
</evidence>
<keyword evidence="3" id="KW-1185">Reference proteome</keyword>
<name>A0AAN7MMF9_TRANT</name>
<protein>
    <recommendedName>
        <fullName evidence="4">Secreted protein</fullName>
    </recommendedName>
</protein>
<evidence type="ECO:0008006" key="4">
    <source>
        <dbReference type="Google" id="ProtNLM"/>
    </source>
</evidence>
<proteinExistence type="predicted"/>
<evidence type="ECO:0000256" key="1">
    <source>
        <dbReference type="SAM" id="SignalP"/>
    </source>
</evidence>
<dbReference type="EMBL" id="JAXQNO010000005">
    <property type="protein sequence ID" value="KAK4797706.1"/>
    <property type="molecule type" value="Genomic_DNA"/>
</dbReference>
<dbReference type="AlphaFoldDB" id="A0AAN7MMF9"/>
<organism evidence="2 3">
    <name type="scientific">Trapa natans</name>
    <name type="common">Water chestnut</name>
    <dbReference type="NCBI Taxonomy" id="22666"/>
    <lineage>
        <taxon>Eukaryota</taxon>
        <taxon>Viridiplantae</taxon>
        <taxon>Streptophyta</taxon>
        <taxon>Embryophyta</taxon>
        <taxon>Tracheophyta</taxon>
        <taxon>Spermatophyta</taxon>
        <taxon>Magnoliopsida</taxon>
        <taxon>eudicotyledons</taxon>
        <taxon>Gunneridae</taxon>
        <taxon>Pentapetalae</taxon>
        <taxon>rosids</taxon>
        <taxon>malvids</taxon>
        <taxon>Myrtales</taxon>
        <taxon>Lythraceae</taxon>
        <taxon>Trapa</taxon>
    </lineage>
</organism>
<sequence>MSSVRFFTLLPVIGFIFWSLPRLSYGQNTAPSPAPSNEGTYAVHHHRLSNFQRLFLPNLSVRFQQPMVLTSISVDCWLQVPQLTRGSRTCYWWSR</sequence>
<comment type="caution">
    <text evidence="2">The sequence shown here is derived from an EMBL/GenBank/DDBJ whole genome shotgun (WGS) entry which is preliminary data.</text>
</comment>